<gene>
    <name evidence="1" type="ORF">GCM10023186_42320</name>
</gene>
<sequence>MYDFPSREEHNELKQQLAEFKTTIDELVALLDEYVPTKTAMKITGISRDGLEAERKRPNTLLRFKKEGRTPLYSRRSLSLYNQSKHLLPYVTTQRMKLAS</sequence>
<reference evidence="2" key="1">
    <citation type="journal article" date="2019" name="Int. J. Syst. Evol. Microbiol.">
        <title>The Global Catalogue of Microorganisms (GCM) 10K type strain sequencing project: providing services to taxonomists for standard genome sequencing and annotation.</title>
        <authorList>
            <consortium name="The Broad Institute Genomics Platform"/>
            <consortium name="The Broad Institute Genome Sequencing Center for Infectious Disease"/>
            <person name="Wu L."/>
            <person name="Ma J."/>
        </authorList>
    </citation>
    <scope>NUCLEOTIDE SEQUENCE [LARGE SCALE GENOMIC DNA]</scope>
    <source>
        <strain evidence="2">JCM 17924</strain>
    </source>
</reference>
<comment type="caution">
    <text evidence="1">The sequence shown here is derived from an EMBL/GenBank/DDBJ whole genome shotgun (WGS) entry which is preliminary data.</text>
</comment>
<name>A0ABP8JKC3_9BACT</name>
<protein>
    <recommendedName>
        <fullName evidence="3">DNA-binding protein</fullName>
    </recommendedName>
</protein>
<dbReference type="Proteomes" id="UP001500454">
    <property type="component" value="Unassembled WGS sequence"/>
</dbReference>
<evidence type="ECO:0008006" key="3">
    <source>
        <dbReference type="Google" id="ProtNLM"/>
    </source>
</evidence>
<dbReference type="RefSeq" id="WP_345227498.1">
    <property type="nucleotide sequence ID" value="NZ_BAABHA010000015.1"/>
</dbReference>
<accession>A0ABP8JKC3</accession>
<evidence type="ECO:0000313" key="1">
    <source>
        <dbReference type="EMBL" id="GAA4392163.1"/>
    </source>
</evidence>
<dbReference type="EMBL" id="BAABHA010000015">
    <property type="protein sequence ID" value="GAA4392163.1"/>
    <property type="molecule type" value="Genomic_DNA"/>
</dbReference>
<organism evidence="1 2">
    <name type="scientific">Hymenobacter koreensis</name>
    <dbReference type="NCBI Taxonomy" id="1084523"/>
    <lineage>
        <taxon>Bacteria</taxon>
        <taxon>Pseudomonadati</taxon>
        <taxon>Bacteroidota</taxon>
        <taxon>Cytophagia</taxon>
        <taxon>Cytophagales</taxon>
        <taxon>Hymenobacteraceae</taxon>
        <taxon>Hymenobacter</taxon>
    </lineage>
</organism>
<keyword evidence="2" id="KW-1185">Reference proteome</keyword>
<proteinExistence type="predicted"/>
<evidence type="ECO:0000313" key="2">
    <source>
        <dbReference type="Proteomes" id="UP001500454"/>
    </source>
</evidence>